<evidence type="ECO:0000256" key="1">
    <source>
        <dbReference type="ARBA" id="ARBA00022801"/>
    </source>
</evidence>
<dbReference type="GO" id="GO:0052689">
    <property type="term" value="F:carboxylic ester hydrolase activity"/>
    <property type="evidence" value="ECO:0007669"/>
    <property type="project" value="UniProtKB-ARBA"/>
</dbReference>
<dbReference type="InterPro" id="IPR050261">
    <property type="entry name" value="FrsA_esterase"/>
</dbReference>
<dbReference type="Gene3D" id="3.40.50.1820">
    <property type="entry name" value="alpha/beta hydrolase"/>
    <property type="match status" value="1"/>
</dbReference>
<keyword evidence="2" id="KW-0472">Membrane</keyword>
<dbReference type="STRING" id="562729.RNAN_0049"/>
<evidence type="ECO:0000259" key="3">
    <source>
        <dbReference type="Pfam" id="PF05448"/>
    </source>
</evidence>
<dbReference type="Pfam" id="PF05448">
    <property type="entry name" value="AXE1"/>
    <property type="match status" value="1"/>
</dbReference>
<evidence type="ECO:0000313" key="5">
    <source>
        <dbReference type="Proteomes" id="UP000004374"/>
    </source>
</evidence>
<evidence type="ECO:0000256" key="2">
    <source>
        <dbReference type="SAM" id="Phobius"/>
    </source>
</evidence>
<gene>
    <name evidence="4" type="ORF">RNAN_0049</name>
</gene>
<dbReference type="InterPro" id="IPR008391">
    <property type="entry name" value="AXE1_dom"/>
</dbReference>
<dbReference type="EMBL" id="BAFK01000001">
    <property type="protein sequence ID" value="GAB57086.1"/>
    <property type="molecule type" value="Genomic_DNA"/>
</dbReference>
<keyword evidence="2" id="KW-1133">Transmembrane helix</keyword>
<dbReference type="OrthoDB" id="9804723at2"/>
<dbReference type="PANTHER" id="PTHR22946:SF9">
    <property type="entry name" value="POLYKETIDE TRANSFERASE AF380"/>
    <property type="match status" value="1"/>
</dbReference>
<feature type="domain" description="Acetyl xylan esterase" evidence="3">
    <location>
        <begin position="66"/>
        <end position="253"/>
    </location>
</feature>
<protein>
    <recommendedName>
        <fullName evidence="3">Acetyl xylan esterase domain-containing protein</fullName>
    </recommendedName>
</protein>
<dbReference type="AlphaFoldDB" id="I1DSQ8"/>
<keyword evidence="1" id="KW-0378">Hydrolase</keyword>
<dbReference type="SUPFAM" id="SSF53474">
    <property type="entry name" value="alpha/beta-Hydrolases"/>
    <property type="match status" value="1"/>
</dbReference>
<dbReference type="InterPro" id="IPR029058">
    <property type="entry name" value="AB_hydrolase_fold"/>
</dbReference>
<feature type="transmembrane region" description="Helical" evidence="2">
    <location>
        <begin position="20"/>
        <end position="40"/>
    </location>
</feature>
<reference evidence="4 5" key="1">
    <citation type="journal article" date="2012" name="J. Bacteriol.">
        <title>Genome Sequence of the Protease-Producing Bacterium Rheinheimera nanhaiensis E407-8T, Isolated from Deep-Sea Sediment of the South China Sea.</title>
        <authorList>
            <person name="Zhang X.-Y."/>
            <person name="Zhang Y.-J."/>
            <person name="Qin Q.-L."/>
            <person name="Xie B.-B."/>
            <person name="Chen X.-L."/>
            <person name="Zhou B.-C."/>
            <person name="Zhang Y.-Z."/>
        </authorList>
    </citation>
    <scope>NUCLEOTIDE SEQUENCE [LARGE SCALE GENOMIC DNA]</scope>
    <source>
        <strain evidence="4 5">E407-8</strain>
    </source>
</reference>
<accession>I1DSQ8</accession>
<dbReference type="Proteomes" id="UP000004374">
    <property type="component" value="Unassembled WGS sequence"/>
</dbReference>
<organism evidence="4 5">
    <name type="scientific">Rheinheimera nanhaiensis E407-8</name>
    <dbReference type="NCBI Taxonomy" id="562729"/>
    <lineage>
        <taxon>Bacteria</taxon>
        <taxon>Pseudomonadati</taxon>
        <taxon>Pseudomonadota</taxon>
        <taxon>Gammaproteobacteria</taxon>
        <taxon>Chromatiales</taxon>
        <taxon>Chromatiaceae</taxon>
        <taxon>Rheinheimera</taxon>
    </lineage>
</organism>
<keyword evidence="5" id="KW-1185">Reference proteome</keyword>
<evidence type="ECO:0000313" key="4">
    <source>
        <dbReference type="EMBL" id="GAB57086.1"/>
    </source>
</evidence>
<dbReference type="PANTHER" id="PTHR22946">
    <property type="entry name" value="DIENELACTONE HYDROLASE DOMAIN-CONTAINING PROTEIN-RELATED"/>
    <property type="match status" value="1"/>
</dbReference>
<proteinExistence type="predicted"/>
<dbReference type="RefSeq" id="WP_008217533.1">
    <property type="nucleotide sequence ID" value="NZ_BAFK01000001.1"/>
</dbReference>
<comment type="caution">
    <text evidence="4">The sequence shown here is derived from an EMBL/GenBank/DDBJ whole genome shotgun (WGS) entry which is preliminary data.</text>
</comment>
<sequence>MNKTRVNKIVVSKATVKKTLLTIGAVITLVAAGWYVLFGLKPYSVSASEITQRYAYTLSQPVDLTLQRDNADDQSNGYHFNYTSFDGAKVNGYLRLPKRSEDNTTAVPVLIGAHAMGRSYQRWWLPSYKARDTRENTDQITAMALAKGYAVVTIDARNHGERKNPDLGIAELLHNLHWWGEREPYEAMLIDTVRDHRVLLDWLTTQPQFDATRIDVTGYSMGAHVSLLLAAVDNRVNRVAAMVPPHINNYTAIVAPLNMLTGLHDNPVLLFSANDDEYASKKQNKALFDALPHSDKQHHVFDGGHVLPASYVQHFETWL</sequence>
<name>I1DSQ8_9GAMM</name>
<keyword evidence="2" id="KW-0812">Transmembrane</keyword>